<evidence type="ECO:0000256" key="5">
    <source>
        <dbReference type="ARBA" id="ARBA00022989"/>
    </source>
</evidence>
<dbReference type="EMBL" id="DAAUXX010000097">
    <property type="protein sequence ID" value="HAF4066640.1"/>
    <property type="molecule type" value="Genomic_DNA"/>
</dbReference>
<feature type="transmembrane region" description="Helical" evidence="7">
    <location>
        <begin position="24"/>
        <end position="43"/>
    </location>
</feature>
<dbReference type="PANTHER" id="PTHR42770">
    <property type="entry name" value="AMINO ACID TRANSPORTER-RELATED"/>
    <property type="match status" value="1"/>
</dbReference>
<proteinExistence type="predicted"/>
<evidence type="ECO:0000256" key="6">
    <source>
        <dbReference type="ARBA" id="ARBA00023136"/>
    </source>
</evidence>
<dbReference type="AlphaFoldDB" id="A0A746RUV6"/>
<feature type="transmembrane region" description="Helical" evidence="7">
    <location>
        <begin position="49"/>
        <end position="73"/>
    </location>
</feature>
<reference evidence="8" key="1">
    <citation type="journal article" date="2018" name="Genome Biol.">
        <title>SKESA: strategic k-mer extension for scrupulous assemblies.</title>
        <authorList>
            <person name="Souvorov A."/>
            <person name="Agarwala R."/>
            <person name="Lipman D.J."/>
        </authorList>
    </citation>
    <scope>NUCLEOTIDE SEQUENCE</scope>
    <source>
        <strain evidence="8">LH_M276</strain>
    </source>
</reference>
<evidence type="ECO:0000256" key="3">
    <source>
        <dbReference type="ARBA" id="ARBA00022475"/>
    </source>
</evidence>
<dbReference type="InterPro" id="IPR002293">
    <property type="entry name" value="AA/rel_permease1"/>
</dbReference>
<name>A0A746RUV6_SALTI</name>
<evidence type="ECO:0000256" key="1">
    <source>
        <dbReference type="ARBA" id="ARBA00004651"/>
    </source>
</evidence>
<dbReference type="Gene3D" id="1.20.1740.10">
    <property type="entry name" value="Amino acid/polyamine transporter I"/>
    <property type="match status" value="1"/>
</dbReference>
<reference evidence="8" key="2">
    <citation type="submission" date="2020-02" db="EMBL/GenBank/DDBJ databases">
        <authorList>
            <consortium name="NCBI Pathogen Detection Project"/>
        </authorList>
    </citation>
    <scope>NUCLEOTIDE SEQUENCE</scope>
    <source>
        <strain evidence="8">LH_M276</strain>
    </source>
</reference>
<evidence type="ECO:0000256" key="2">
    <source>
        <dbReference type="ARBA" id="ARBA00022448"/>
    </source>
</evidence>
<accession>A0A746RUV6</accession>
<feature type="transmembrane region" description="Helical" evidence="7">
    <location>
        <begin position="93"/>
        <end position="116"/>
    </location>
</feature>
<protein>
    <submittedName>
        <fullName evidence="8">Amino acid permease</fullName>
    </submittedName>
</protein>
<dbReference type="PANTHER" id="PTHR42770:SF15">
    <property type="entry name" value="GLUTAMATE_GAMMA-AMINOBUTYRATE ANTIPORTER-RELATED"/>
    <property type="match status" value="1"/>
</dbReference>
<comment type="subcellular location">
    <subcellularLocation>
        <location evidence="1">Cell membrane</location>
        <topology evidence="1">Multi-pass membrane protein</topology>
    </subcellularLocation>
</comment>
<evidence type="ECO:0000313" key="8">
    <source>
        <dbReference type="EMBL" id="HAF4066640.1"/>
    </source>
</evidence>
<dbReference type="InterPro" id="IPR050367">
    <property type="entry name" value="APC_superfamily"/>
</dbReference>
<keyword evidence="2" id="KW-0813">Transport</keyword>
<sequence>EASREDNLLGDRIGKLHPVWKTPAFALTVQAIIVTVLCFSTFISPSVAAAYWMLTALTTITYFIPYLVMFPAFWRLRKTQPDTPRSFKIPGKVLPAILPALGFLSIAFAVALLFIPPSQIDMGGYFQYAGKIIGGAVLAVVVAEYIYHRAQKRNARLSMAGGK</sequence>
<feature type="transmembrane region" description="Helical" evidence="7">
    <location>
        <begin position="128"/>
        <end position="147"/>
    </location>
</feature>
<dbReference type="Pfam" id="PF13520">
    <property type="entry name" value="AA_permease_2"/>
    <property type="match status" value="1"/>
</dbReference>
<keyword evidence="6 7" id="KW-0472">Membrane</keyword>
<dbReference type="GO" id="GO:0005886">
    <property type="term" value="C:plasma membrane"/>
    <property type="evidence" value="ECO:0007669"/>
    <property type="project" value="UniProtKB-SubCell"/>
</dbReference>
<keyword evidence="3" id="KW-1003">Cell membrane</keyword>
<dbReference type="GO" id="GO:0022857">
    <property type="term" value="F:transmembrane transporter activity"/>
    <property type="evidence" value="ECO:0007669"/>
    <property type="project" value="InterPro"/>
</dbReference>
<keyword evidence="4 7" id="KW-0812">Transmembrane</keyword>
<evidence type="ECO:0000256" key="4">
    <source>
        <dbReference type="ARBA" id="ARBA00022692"/>
    </source>
</evidence>
<comment type="caution">
    <text evidence="8">The sequence shown here is derived from an EMBL/GenBank/DDBJ whole genome shotgun (WGS) entry which is preliminary data.</text>
</comment>
<organism evidence="8">
    <name type="scientific">Salmonella typhi</name>
    <dbReference type="NCBI Taxonomy" id="90370"/>
    <lineage>
        <taxon>Bacteria</taxon>
        <taxon>Pseudomonadati</taxon>
        <taxon>Pseudomonadota</taxon>
        <taxon>Gammaproteobacteria</taxon>
        <taxon>Enterobacterales</taxon>
        <taxon>Enterobacteriaceae</taxon>
        <taxon>Salmonella</taxon>
    </lineage>
</organism>
<evidence type="ECO:0000256" key="7">
    <source>
        <dbReference type="SAM" id="Phobius"/>
    </source>
</evidence>
<keyword evidence="5 7" id="KW-1133">Transmembrane helix</keyword>
<feature type="non-terminal residue" evidence="8">
    <location>
        <position position="1"/>
    </location>
</feature>
<gene>
    <name evidence="8" type="ORF">G7122_004217</name>
</gene>